<name>A0A816KH87_BRANA</name>
<evidence type="ECO:0000313" key="1">
    <source>
        <dbReference type="EMBL" id="CAF1919160.1"/>
    </source>
</evidence>
<sequence>QKSRLVRVAKGQWRKSAEGVWRFEHDSTVLGHDIIVGRNDHVEAVKGMYETAHNISHTTYADMIRGKEFVCSQHAMDEIFEEDEIVLLYHFSMEIEKAKNNLDLNLGPTVETGDHIVPTIGNTGIVNRI</sequence>
<organism evidence="1">
    <name type="scientific">Brassica napus</name>
    <name type="common">Rape</name>
    <dbReference type="NCBI Taxonomy" id="3708"/>
    <lineage>
        <taxon>Eukaryota</taxon>
        <taxon>Viridiplantae</taxon>
        <taxon>Streptophyta</taxon>
        <taxon>Embryophyta</taxon>
        <taxon>Tracheophyta</taxon>
        <taxon>Spermatophyta</taxon>
        <taxon>Magnoliopsida</taxon>
        <taxon>eudicotyledons</taxon>
        <taxon>Gunneridae</taxon>
        <taxon>Pentapetalae</taxon>
        <taxon>rosids</taxon>
        <taxon>malvids</taxon>
        <taxon>Brassicales</taxon>
        <taxon>Brassicaceae</taxon>
        <taxon>Brassiceae</taxon>
        <taxon>Brassica</taxon>
    </lineage>
</organism>
<protein>
    <submittedName>
        <fullName evidence="1">(rape) hypothetical protein</fullName>
    </submittedName>
</protein>
<proteinExistence type="predicted"/>
<dbReference type="EMBL" id="HG994366">
    <property type="protein sequence ID" value="CAF1919160.1"/>
    <property type="molecule type" value="Genomic_DNA"/>
</dbReference>
<gene>
    <name evidence="1" type="ORF">DARMORV10_C02P45470.1</name>
</gene>
<dbReference type="AlphaFoldDB" id="A0A816KH87"/>
<feature type="non-terminal residue" evidence="1">
    <location>
        <position position="129"/>
    </location>
</feature>
<reference evidence="1" key="1">
    <citation type="submission" date="2021-01" db="EMBL/GenBank/DDBJ databases">
        <authorList>
            <consortium name="Genoscope - CEA"/>
            <person name="William W."/>
        </authorList>
    </citation>
    <scope>NUCLEOTIDE SEQUENCE</scope>
</reference>
<dbReference type="Proteomes" id="UP001295469">
    <property type="component" value="Chromosome C02"/>
</dbReference>
<accession>A0A816KH87</accession>